<organism evidence="2">
    <name type="scientific">Anthurium amnicola</name>
    <dbReference type="NCBI Taxonomy" id="1678845"/>
    <lineage>
        <taxon>Eukaryota</taxon>
        <taxon>Viridiplantae</taxon>
        <taxon>Streptophyta</taxon>
        <taxon>Embryophyta</taxon>
        <taxon>Tracheophyta</taxon>
        <taxon>Spermatophyta</taxon>
        <taxon>Magnoliopsida</taxon>
        <taxon>Liliopsida</taxon>
        <taxon>Araceae</taxon>
        <taxon>Pothoideae</taxon>
        <taxon>Potheae</taxon>
        <taxon>Anthurium</taxon>
    </lineage>
</organism>
<evidence type="ECO:0000313" key="2">
    <source>
        <dbReference type="EMBL" id="JAT43074.1"/>
    </source>
</evidence>
<dbReference type="AlphaFoldDB" id="A0A1D1XL07"/>
<accession>A0A1D1XL07</accession>
<gene>
    <name evidence="2" type="ORF">g.59612</name>
</gene>
<protein>
    <submittedName>
        <fullName evidence="2">Uncharacterized protein</fullName>
    </submittedName>
</protein>
<proteinExistence type="predicted"/>
<evidence type="ECO:0000256" key="1">
    <source>
        <dbReference type="SAM" id="MobiDB-lite"/>
    </source>
</evidence>
<name>A0A1D1XL07_9ARAE</name>
<sequence length="130" mass="14197">MRRERTFSAHASHPRTPLLHAGQRDRLPLARGIRLLIAARLFPSSSDQLKPTPSPCTLLPQLRPPPPPPTSARLLTCCALHPALCREQLTRCHGGGDVVRRRHPGEGGSVRAGPGPGLPHPLRLLHTLLR</sequence>
<feature type="region of interest" description="Disordered" evidence="1">
    <location>
        <begin position="46"/>
        <end position="69"/>
    </location>
</feature>
<feature type="region of interest" description="Disordered" evidence="1">
    <location>
        <begin position="1"/>
        <end position="22"/>
    </location>
</feature>
<dbReference type="EMBL" id="GDJX01024862">
    <property type="protein sequence ID" value="JAT43074.1"/>
    <property type="molecule type" value="Transcribed_RNA"/>
</dbReference>
<reference evidence="2" key="1">
    <citation type="submission" date="2015-07" db="EMBL/GenBank/DDBJ databases">
        <title>Transcriptome Assembly of Anthurium amnicola.</title>
        <authorList>
            <person name="Suzuki J."/>
        </authorList>
    </citation>
    <scope>NUCLEOTIDE SEQUENCE</scope>
</reference>
<feature type="region of interest" description="Disordered" evidence="1">
    <location>
        <begin position="100"/>
        <end position="121"/>
    </location>
</feature>